<dbReference type="InterPro" id="IPR011009">
    <property type="entry name" value="Kinase-like_dom_sf"/>
</dbReference>
<evidence type="ECO:0000256" key="2">
    <source>
        <dbReference type="ARBA" id="ARBA00022840"/>
    </source>
</evidence>
<dbReference type="PANTHER" id="PTHR24346:SF77">
    <property type="entry name" value="SERINE THREONINE PROTEIN KINASE"/>
    <property type="match status" value="1"/>
</dbReference>
<feature type="binding site" evidence="3">
    <location>
        <position position="127"/>
    </location>
    <ligand>
        <name>ATP</name>
        <dbReference type="ChEBI" id="CHEBI:30616"/>
    </ligand>
</feature>
<dbReference type="InterPro" id="IPR017441">
    <property type="entry name" value="Protein_kinase_ATP_BS"/>
</dbReference>
<feature type="region of interest" description="Disordered" evidence="4">
    <location>
        <begin position="1"/>
        <end position="20"/>
    </location>
</feature>
<reference evidence="6" key="1">
    <citation type="submission" date="2021-02" db="EMBL/GenBank/DDBJ databases">
        <title>Genome sequence Cadophora malorum strain M34.</title>
        <authorList>
            <person name="Stefanovic E."/>
            <person name="Vu D."/>
            <person name="Scully C."/>
            <person name="Dijksterhuis J."/>
            <person name="Roader J."/>
            <person name="Houbraken J."/>
        </authorList>
    </citation>
    <scope>NUCLEOTIDE SEQUENCE</scope>
    <source>
        <strain evidence="6">M34</strain>
    </source>
</reference>
<dbReference type="InterPro" id="IPR000719">
    <property type="entry name" value="Prot_kinase_dom"/>
</dbReference>
<evidence type="ECO:0000256" key="3">
    <source>
        <dbReference type="PROSITE-ProRule" id="PRU10141"/>
    </source>
</evidence>
<accession>A0A8H7TCR5</accession>
<dbReference type="GO" id="GO:0035556">
    <property type="term" value="P:intracellular signal transduction"/>
    <property type="evidence" value="ECO:0007669"/>
    <property type="project" value="TreeGrafter"/>
</dbReference>
<dbReference type="PROSITE" id="PS00108">
    <property type="entry name" value="PROTEIN_KINASE_ST"/>
    <property type="match status" value="1"/>
</dbReference>
<dbReference type="PANTHER" id="PTHR24346">
    <property type="entry name" value="MAP/MICROTUBULE AFFINITY-REGULATING KINASE"/>
    <property type="match status" value="1"/>
</dbReference>
<dbReference type="FunFam" id="3.30.200.20:FF:000447">
    <property type="entry name" value="Calcium/calmodulin dependent protein kinase"/>
    <property type="match status" value="1"/>
</dbReference>
<feature type="region of interest" description="Disordered" evidence="4">
    <location>
        <begin position="511"/>
        <end position="562"/>
    </location>
</feature>
<dbReference type="GO" id="GO:0005524">
    <property type="term" value="F:ATP binding"/>
    <property type="evidence" value="ECO:0007669"/>
    <property type="project" value="UniProtKB-UniRule"/>
</dbReference>
<dbReference type="OrthoDB" id="68483at2759"/>
<keyword evidence="7" id="KW-1185">Reference proteome</keyword>
<dbReference type="EMBL" id="JAFJYH010000186">
    <property type="protein sequence ID" value="KAG4416436.1"/>
    <property type="molecule type" value="Genomic_DNA"/>
</dbReference>
<feature type="region of interest" description="Disordered" evidence="4">
    <location>
        <begin position="54"/>
        <end position="75"/>
    </location>
</feature>
<dbReference type="CDD" id="cd14008">
    <property type="entry name" value="STKc_LKB1_CaMKK"/>
    <property type="match status" value="1"/>
</dbReference>
<proteinExistence type="predicted"/>
<evidence type="ECO:0000259" key="5">
    <source>
        <dbReference type="PROSITE" id="PS50011"/>
    </source>
</evidence>
<dbReference type="FunFam" id="1.10.510.10:FF:000995">
    <property type="entry name" value="BcCMK3, calcium/calmodulin-dependent protein kinase"/>
    <property type="match status" value="1"/>
</dbReference>
<dbReference type="PROSITE" id="PS00107">
    <property type="entry name" value="PROTEIN_KINASE_ATP"/>
    <property type="match status" value="1"/>
</dbReference>
<protein>
    <recommendedName>
        <fullName evidence="5">Protein kinase domain-containing protein</fullName>
    </recommendedName>
</protein>
<evidence type="ECO:0000313" key="6">
    <source>
        <dbReference type="EMBL" id="KAG4416436.1"/>
    </source>
</evidence>
<dbReference type="PROSITE" id="PS50011">
    <property type="entry name" value="PROTEIN_KINASE_DOM"/>
    <property type="match status" value="1"/>
</dbReference>
<feature type="domain" description="Protein kinase" evidence="5">
    <location>
        <begin position="99"/>
        <end position="399"/>
    </location>
</feature>
<comment type="caution">
    <text evidence="6">The sequence shown here is derived from an EMBL/GenBank/DDBJ whole genome shotgun (WGS) entry which is preliminary data.</text>
</comment>
<dbReference type="Gene3D" id="3.30.200.20">
    <property type="entry name" value="Phosphorylase Kinase, domain 1"/>
    <property type="match status" value="1"/>
</dbReference>
<dbReference type="SUPFAM" id="SSF56112">
    <property type="entry name" value="Protein kinase-like (PK-like)"/>
    <property type="match status" value="1"/>
</dbReference>
<feature type="region of interest" description="Disordered" evidence="4">
    <location>
        <begin position="719"/>
        <end position="742"/>
    </location>
</feature>
<name>A0A8H7TCR5_9HELO</name>
<dbReference type="InterPro" id="IPR008271">
    <property type="entry name" value="Ser/Thr_kinase_AS"/>
</dbReference>
<dbReference type="AlphaFoldDB" id="A0A8H7TCR5"/>
<sequence>MDPSAKKCEPPGHPGDISREEAELGILPSHGISLDVPGEPELERPHMLQHLSSPAYQSPLRHHRRNPSQHREVKETLNARSAYTNNQTDGRAEHHINQYIIKDEIGRGSFGAVHLAVDQYGTEYAVKEFSKSRLRKRAQSNILRRPHGMRRPGHLAASSGLNAPLHRHSASDIHNDQEQGNPLFLIKEEIAIMKKLNHPNLVSLIEVLDDPEEDSLYMVLEMCKKGVVMKVGLNEKADPYDRESCRHWFRDLILGIEYLHAQGVVHRDIKPDNLLLTEDDVLKIVDFGVSEMFEKASDMMTAKSAGSPAFLPPELCVTRHGDVSGKAADIWSMGVSLYCLRFGRIPFERSGVLELYESIRNDHPEIDAEPDFCDLMQRMLEKDPKKRIKMAELREHPWVTKNGTDPLLSAEENTADLVEPPSQIEVNHAITAKMANLLVMMKAVQKFKTLLEAKRPTALSGALGIGIGARRNLSVDKNPDIGLHKSRSATFELRGHAETALATEGVHFKTAAADLSPEQPVEEKPRGGDGSDSKKSSTDDVPKFDPPGLHHEESGDKGHAQNPLEEEPLFLGIGSGGHDSLEAPPQNVVAESPTAAEFNIYDKAYQEEVDRIRAAQGHTATVYLTRRVDSKKEYKADENMVEAPKASEAVGGATAGFRDLLDKAREKKVEPENKERLAGGGNRFSEIAAKAIENTRVFGRGLSDRGGGMVDNMLAKAVEKRNEQKEQKELKELRERESPSKR</sequence>
<dbReference type="GO" id="GO:0004674">
    <property type="term" value="F:protein serine/threonine kinase activity"/>
    <property type="evidence" value="ECO:0007669"/>
    <property type="project" value="TreeGrafter"/>
</dbReference>
<evidence type="ECO:0000256" key="4">
    <source>
        <dbReference type="SAM" id="MobiDB-lite"/>
    </source>
</evidence>
<dbReference type="GO" id="GO:0005737">
    <property type="term" value="C:cytoplasm"/>
    <property type="evidence" value="ECO:0007669"/>
    <property type="project" value="TreeGrafter"/>
</dbReference>
<keyword evidence="2 3" id="KW-0067">ATP-binding</keyword>
<keyword evidence="1 3" id="KW-0547">Nucleotide-binding</keyword>
<evidence type="ECO:0000313" key="7">
    <source>
        <dbReference type="Proteomes" id="UP000664132"/>
    </source>
</evidence>
<gene>
    <name evidence="6" type="ORF">IFR04_010414</name>
</gene>
<dbReference type="Pfam" id="PF00069">
    <property type="entry name" value="Pkinase"/>
    <property type="match status" value="1"/>
</dbReference>
<dbReference type="Gene3D" id="1.10.510.10">
    <property type="entry name" value="Transferase(Phosphotransferase) domain 1"/>
    <property type="match status" value="1"/>
</dbReference>
<dbReference type="Proteomes" id="UP000664132">
    <property type="component" value="Unassembled WGS sequence"/>
</dbReference>
<feature type="compositionally biased region" description="Basic and acidic residues" evidence="4">
    <location>
        <begin position="521"/>
        <end position="559"/>
    </location>
</feature>
<evidence type="ECO:0000256" key="1">
    <source>
        <dbReference type="ARBA" id="ARBA00022741"/>
    </source>
</evidence>
<organism evidence="6 7">
    <name type="scientific">Cadophora malorum</name>
    <dbReference type="NCBI Taxonomy" id="108018"/>
    <lineage>
        <taxon>Eukaryota</taxon>
        <taxon>Fungi</taxon>
        <taxon>Dikarya</taxon>
        <taxon>Ascomycota</taxon>
        <taxon>Pezizomycotina</taxon>
        <taxon>Leotiomycetes</taxon>
        <taxon>Helotiales</taxon>
        <taxon>Ploettnerulaceae</taxon>
        <taxon>Cadophora</taxon>
    </lineage>
</organism>
<dbReference type="SMART" id="SM00220">
    <property type="entry name" value="S_TKc"/>
    <property type="match status" value="1"/>
</dbReference>